<evidence type="ECO:0000313" key="1">
    <source>
        <dbReference type="EMBL" id="URA11252.1"/>
    </source>
</evidence>
<evidence type="ECO:0000313" key="2">
    <source>
        <dbReference type="Proteomes" id="UP001056539"/>
    </source>
</evidence>
<sequence>MKRLLIGAGILVCSLLFAAVKDYWGERNSLEGAKKAYESLKVQFQQNPSSYEVAWKFARAAYHYAENFVKDKNTRKIIFTEGKEAAEKATQLNPQSPEGWYWLGVCLGSWGEVNGIMQSLGAVKPIMNAVARGMAVNPNWDDGAFYNLRGRVYHRAPAGISVGDKQRAEADYKQVLVLNPKNRTAYRFYAELLLEQGRRDEATKIIEKGLSLPYDEGNKITEDKEIRLLQELKKKL</sequence>
<gene>
    <name evidence="1" type="ORF">KDW03_05500</name>
</gene>
<keyword evidence="2" id="KW-1185">Reference proteome</keyword>
<dbReference type="RefSeq" id="WP_271436386.1">
    <property type="nucleotide sequence ID" value="NZ_CP073355.1"/>
</dbReference>
<dbReference type="Proteomes" id="UP001056539">
    <property type="component" value="Chromosome"/>
</dbReference>
<organism evidence="1 2">
    <name type="scientific">Thermospira aquatica</name>
    <dbReference type="NCBI Taxonomy" id="2828656"/>
    <lineage>
        <taxon>Bacteria</taxon>
        <taxon>Pseudomonadati</taxon>
        <taxon>Spirochaetota</taxon>
        <taxon>Spirochaetia</taxon>
        <taxon>Brevinematales</taxon>
        <taxon>Thermospiraceae</taxon>
        <taxon>Thermospira</taxon>
    </lineage>
</organism>
<dbReference type="AlphaFoldDB" id="A0AAX3BFZ9"/>
<dbReference type="SUPFAM" id="SSF48452">
    <property type="entry name" value="TPR-like"/>
    <property type="match status" value="1"/>
</dbReference>
<dbReference type="EMBL" id="CP073355">
    <property type="protein sequence ID" value="URA11252.1"/>
    <property type="molecule type" value="Genomic_DNA"/>
</dbReference>
<accession>A0AAX3BFZ9</accession>
<dbReference type="Pfam" id="PF14559">
    <property type="entry name" value="TPR_19"/>
    <property type="match status" value="1"/>
</dbReference>
<proteinExistence type="predicted"/>
<protein>
    <submittedName>
        <fullName evidence="1">Tetratricopeptide repeat protein</fullName>
    </submittedName>
</protein>
<dbReference type="Gene3D" id="1.25.40.10">
    <property type="entry name" value="Tetratricopeptide repeat domain"/>
    <property type="match status" value="1"/>
</dbReference>
<reference evidence="1" key="2">
    <citation type="submission" date="2022-06" db="EMBL/GenBank/DDBJ databases">
        <title>Thermospira aquatica gen. nov., sp. nov.</title>
        <authorList>
            <person name="Ben Ali Gam Z."/>
            <person name="Labat M."/>
        </authorList>
    </citation>
    <scope>NUCLEOTIDE SEQUENCE</scope>
    <source>
        <strain evidence="1">F1F22</strain>
    </source>
</reference>
<dbReference type="KEGG" id="taqu:KDW03_05500"/>
<dbReference type="InterPro" id="IPR011990">
    <property type="entry name" value="TPR-like_helical_dom_sf"/>
</dbReference>
<reference evidence="1" key="1">
    <citation type="submission" date="2021-04" db="EMBL/GenBank/DDBJ databases">
        <authorList>
            <person name="Postec A."/>
        </authorList>
    </citation>
    <scope>NUCLEOTIDE SEQUENCE</scope>
    <source>
        <strain evidence="1">F1F22</strain>
    </source>
</reference>
<name>A0AAX3BFZ9_9SPIR</name>